<keyword evidence="1" id="KW-0812">Transmembrane</keyword>
<comment type="caution">
    <text evidence="4">The sequence shown here is derived from an EMBL/GenBank/DDBJ whole genome shotgun (WGS) entry which is preliminary data.</text>
</comment>
<evidence type="ECO:0000259" key="2">
    <source>
        <dbReference type="Pfam" id="PF14751"/>
    </source>
</evidence>
<feature type="domain" description="DUF4474" evidence="2">
    <location>
        <begin position="54"/>
        <end position="290"/>
    </location>
</feature>
<organism evidence="4 9">
    <name type="scientific">Roseburia intestinalis</name>
    <dbReference type="NCBI Taxonomy" id="166486"/>
    <lineage>
        <taxon>Bacteria</taxon>
        <taxon>Bacillati</taxon>
        <taxon>Bacillota</taxon>
        <taxon>Clostridia</taxon>
        <taxon>Lachnospirales</taxon>
        <taxon>Lachnospiraceae</taxon>
        <taxon>Roseburia</taxon>
    </lineage>
</organism>
<keyword evidence="1" id="KW-0472">Membrane</keyword>
<dbReference type="EMBL" id="QRQN01000007">
    <property type="protein sequence ID" value="RHN09257.1"/>
    <property type="molecule type" value="Genomic_DNA"/>
</dbReference>
<evidence type="ECO:0000256" key="1">
    <source>
        <dbReference type="SAM" id="Phobius"/>
    </source>
</evidence>
<gene>
    <name evidence="5" type="ORF">DW264_04455</name>
    <name evidence="4" type="ORF">DW927_08250</name>
    <name evidence="6" type="ORF">DWZ31_07400</name>
    <name evidence="3" type="ORF">GMD50_10565</name>
</gene>
<protein>
    <submittedName>
        <fullName evidence="4">DUF4474 domain-containing protein</fullName>
    </submittedName>
</protein>
<dbReference type="AlphaFoldDB" id="A0A3R6A8A9"/>
<evidence type="ECO:0000313" key="8">
    <source>
        <dbReference type="Proteomes" id="UP000284051"/>
    </source>
</evidence>
<evidence type="ECO:0000313" key="6">
    <source>
        <dbReference type="EMBL" id="RHN09257.1"/>
    </source>
</evidence>
<dbReference type="Proteomes" id="UP000478483">
    <property type="component" value="Unassembled WGS sequence"/>
</dbReference>
<dbReference type="EMBL" id="QSFP01000007">
    <property type="protein sequence ID" value="RHA67705.1"/>
    <property type="molecule type" value="Genomic_DNA"/>
</dbReference>
<evidence type="ECO:0000313" key="3">
    <source>
        <dbReference type="EMBL" id="MTR85497.1"/>
    </source>
</evidence>
<keyword evidence="1" id="KW-1133">Transmembrane helix</keyword>
<dbReference type="Proteomes" id="UP000283586">
    <property type="component" value="Unassembled WGS sequence"/>
</dbReference>
<evidence type="ECO:0000313" key="10">
    <source>
        <dbReference type="Proteomes" id="UP000478483"/>
    </source>
</evidence>
<dbReference type="Proteomes" id="UP000284051">
    <property type="component" value="Unassembled WGS sequence"/>
</dbReference>
<reference evidence="3 10" key="2">
    <citation type="journal article" date="2019" name="Nat. Med.">
        <title>A library of human gut bacterial isolates paired with longitudinal multiomics data enables mechanistic microbiome research.</title>
        <authorList>
            <person name="Poyet M."/>
            <person name="Groussin M."/>
            <person name="Gibbons S.M."/>
            <person name="Avila-Pacheco J."/>
            <person name="Jiang X."/>
            <person name="Kearney S.M."/>
            <person name="Perrotta A.R."/>
            <person name="Berdy B."/>
            <person name="Zhao S."/>
            <person name="Lieberman T.D."/>
            <person name="Swanson P.K."/>
            <person name="Smith M."/>
            <person name="Roesemann S."/>
            <person name="Alexander J.E."/>
            <person name="Rich S.A."/>
            <person name="Livny J."/>
            <person name="Vlamakis H."/>
            <person name="Clish C."/>
            <person name="Bullock K."/>
            <person name="Deik A."/>
            <person name="Scott J."/>
            <person name="Pierce K.A."/>
            <person name="Xavier R.J."/>
            <person name="Alm E.J."/>
        </authorList>
    </citation>
    <scope>NUCLEOTIDE SEQUENCE [LARGE SCALE GENOMIC DNA]</scope>
    <source>
        <strain evidence="3 10">BIOML-A1</strain>
    </source>
</reference>
<proteinExistence type="predicted"/>
<dbReference type="InterPro" id="IPR029322">
    <property type="entry name" value="DUF4474"/>
</dbReference>
<sequence length="306" mass="36137">MQEGKMPDFNVIKIGCIVVILLVLLIAAVIITVKREKSKRKIRRMCDAEKIQLLNELAEPFGFCYVPCEDVFTSREDAWQRKQGYEALYDRAAVGAGMVFDALPIYFDYAGETWLIEFWKGQYGINTGGEVGVYHAGKVVPERYYRIAHFEAVEDQDMPFIQCRLDRRRKKVYFLQKRHWWLTGFGMGTFSRPSDLILVTTIRFQNECMAEAFFEGLKRAKGKIPGNKYRICRNEVYVRMDFCMKHKFCASVWRCMVQAWNCFCCFLYRLFTHPFIAAPDRLLFLYYQLPWCLKHAFRMRGWKHGK</sequence>
<accession>A0A3R6A8A9</accession>
<dbReference type="EMBL" id="WNAJ01000011">
    <property type="protein sequence ID" value="MTR85497.1"/>
    <property type="molecule type" value="Genomic_DNA"/>
</dbReference>
<reference evidence="7 8" key="1">
    <citation type="submission" date="2018-08" db="EMBL/GenBank/DDBJ databases">
        <title>A genome reference for cultivated species of the human gut microbiota.</title>
        <authorList>
            <person name="Zou Y."/>
            <person name="Xue W."/>
            <person name="Luo G."/>
        </authorList>
    </citation>
    <scope>NUCLEOTIDE SEQUENCE [LARGE SCALE GENOMIC DNA]</scope>
    <source>
        <strain evidence="6 7">AF31-21AC</strain>
        <strain evidence="5 8">AM22-21LB</strain>
        <strain evidence="4 9">AM43-11</strain>
    </source>
</reference>
<evidence type="ECO:0000313" key="4">
    <source>
        <dbReference type="EMBL" id="RHA67705.1"/>
    </source>
</evidence>
<feature type="transmembrane region" description="Helical" evidence="1">
    <location>
        <begin position="12"/>
        <end position="33"/>
    </location>
</feature>
<dbReference type="Pfam" id="PF14751">
    <property type="entry name" value="DUF4474"/>
    <property type="match status" value="1"/>
</dbReference>
<name>A0A3R6A8A9_9FIRM</name>
<dbReference type="EMBL" id="QRID01000003">
    <property type="protein sequence ID" value="RHG30037.1"/>
    <property type="molecule type" value="Genomic_DNA"/>
</dbReference>
<evidence type="ECO:0000313" key="5">
    <source>
        <dbReference type="EMBL" id="RHG30037.1"/>
    </source>
</evidence>
<dbReference type="Proteomes" id="UP000284465">
    <property type="component" value="Unassembled WGS sequence"/>
</dbReference>
<evidence type="ECO:0000313" key="7">
    <source>
        <dbReference type="Proteomes" id="UP000283586"/>
    </source>
</evidence>
<evidence type="ECO:0000313" key="9">
    <source>
        <dbReference type="Proteomes" id="UP000284465"/>
    </source>
</evidence>